<accession>A0A839UHN6</accession>
<reference evidence="3 4" key="1">
    <citation type="submission" date="2020-08" db="EMBL/GenBank/DDBJ databases">
        <title>Genomic Encyclopedia of Type Strains, Phase III (KMG-III): the genomes of soil and plant-associated and newly described type strains.</title>
        <authorList>
            <person name="Whitman W."/>
        </authorList>
    </citation>
    <scope>NUCLEOTIDE SEQUENCE [LARGE SCALE GENOMIC DNA]</scope>
    <source>
        <strain evidence="3 4">CECT 8571</strain>
    </source>
</reference>
<dbReference type="InterPro" id="IPR018232">
    <property type="entry name" value="Glyco_hydro_37_CS"/>
</dbReference>
<evidence type="ECO:0000313" key="4">
    <source>
        <dbReference type="Proteomes" id="UP000559987"/>
    </source>
</evidence>
<dbReference type="RefSeq" id="WP_183907334.1">
    <property type="nucleotide sequence ID" value="NZ_JACHXZ010000001.1"/>
</dbReference>
<gene>
    <name evidence="3" type="ORF">FHS30_000159</name>
</gene>
<dbReference type="Proteomes" id="UP000559987">
    <property type="component" value="Unassembled WGS sequence"/>
</dbReference>
<name>A0A839UHN6_9GAMM</name>
<dbReference type="AlphaFoldDB" id="A0A839UHN6"/>
<dbReference type="InterPro" id="IPR001661">
    <property type="entry name" value="Glyco_hydro_37"/>
</dbReference>
<dbReference type="PROSITE" id="PS00928">
    <property type="entry name" value="TREHALASE_2"/>
    <property type="match status" value="1"/>
</dbReference>
<dbReference type="PANTHER" id="PTHR23403">
    <property type="entry name" value="TREHALASE"/>
    <property type="match status" value="1"/>
</dbReference>
<dbReference type="EC" id="3.2.1.28" evidence="3"/>
<proteinExistence type="predicted"/>
<keyword evidence="1 3" id="KW-0378">Hydrolase</keyword>
<dbReference type="Pfam" id="PF01204">
    <property type="entry name" value="Trehalase"/>
    <property type="match status" value="1"/>
</dbReference>
<evidence type="ECO:0000256" key="2">
    <source>
        <dbReference type="ARBA" id="ARBA00023295"/>
    </source>
</evidence>
<protein>
    <submittedName>
        <fullName evidence="3">Alpha,alpha-trehalase</fullName>
        <ecNumber evidence="3">3.2.1.28</ecNumber>
    </submittedName>
</protein>
<sequence>MSNSLPPDTLMPELFKAVQGGRLFADSKLFVDAQPMRAAADIEAEYLRARNDQAFNLSEFVAHNFTLPMEIEASAEAGDGDVADYIETMWRQLRRPPDAVTADSSLLALPLSYTVPGGRFREIYYWDSYFTMLGLAASGQWQSVRNMVDNFAYLIKVVGHIPNGNRTYYLTRSQPPLFTHMVALLAEAFPSETILLNYLPAIQREYDYWMQGEDSVSPGNCSCRRVLYHPGALLNRYWDDADQPRQESYWEDVELAQSYSGDVNSLYRNIRAACETGWDFSSRWLAQPDDLRTVRTTEVVPVDLNCILVFVEQTLARAYESLHKHALAERYSERADARAQVIRDHFFCSNRQQFVDCLLPDFRLSETTSLATSWPLFAGVATNEQAHAVALSLKQEFLRPGGWVTTGLHTGQQWDAPNGWAPLQWVTFKGLQDYGCHADAAEGAQRWLANTLDCFKRTGKFFEKYNVESPGTLAGGGEYPVQHGFGWTNAVVLILQAALERSKD</sequence>
<dbReference type="PRINTS" id="PR00744">
    <property type="entry name" value="GLHYDRLASE37"/>
</dbReference>
<dbReference type="GO" id="GO:0004555">
    <property type="term" value="F:alpha,alpha-trehalase activity"/>
    <property type="evidence" value="ECO:0007669"/>
    <property type="project" value="UniProtKB-EC"/>
</dbReference>
<dbReference type="SUPFAM" id="SSF48208">
    <property type="entry name" value="Six-hairpin glycosidases"/>
    <property type="match status" value="1"/>
</dbReference>
<dbReference type="PROSITE" id="PS00927">
    <property type="entry name" value="TREHALASE_1"/>
    <property type="match status" value="1"/>
</dbReference>
<organism evidence="3 4">
    <name type="scientific">Simiduia aestuariiviva</name>
    <dbReference type="NCBI Taxonomy" id="1510459"/>
    <lineage>
        <taxon>Bacteria</taxon>
        <taxon>Pseudomonadati</taxon>
        <taxon>Pseudomonadota</taxon>
        <taxon>Gammaproteobacteria</taxon>
        <taxon>Cellvibrionales</taxon>
        <taxon>Cellvibrionaceae</taxon>
        <taxon>Simiduia</taxon>
    </lineage>
</organism>
<keyword evidence="2 3" id="KW-0326">Glycosidase</keyword>
<evidence type="ECO:0000313" key="3">
    <source>
        <dbReference type="EMBL" id="MBB3166983.1"/>
    </source>
</evidence>
<dbReference type="PANTHER" id="PTHR23403:SF1">
    <property type="entry name" value="TREHALASE"/>
    <property type="match status" value="1"/>
</dbReference>
<evidence type="ECO:0000256" key="1">
    <source>
        <dbReference type="ARBA" id="ARBA00022801"/>
    </source>
</evidence>
<dbReference type="InterPro" id="IPR012341">
    <property type="entry name" value="6hp_glycosidase-like_sf"/>
</dbReference>
<dbReference type="GO" id="GO:0005993">
    <property type="term" value="P:trehalose catabolic process"/>
    <property type="evidence" value="ECO:0007669"/>
    <property type="project" value="TreeGrafter"/>
</dbReference>
<dbReference type="EMBL" id="JACHXZ010000001">
    <property type="protein sequence ID" value="MBB3166983.1"/>
    <property type="molecule type" value="Genomic_DNA"/>
</dbReference>
<dbReference type="InterPro" id="IPR008928">
    <property type="entry name" value="6-hairpin_glycosidase_sf"/>
</dbReference>
<keyword evidence="4" id="KW-1185">Reference proteome</keyword>
<dbReference type="Gene3D" id="1.50.10.10">
    <property type="match status" value="1"/>
</dbReference>
<comment type="caution">
    <text evidence="3">The sequence shown here is derived from an EMBL/GenBank/DDBJ whole genome shotgun (WGS) entry which is preliminary data.</text>
</comment>